<evidence type="ECO:0000256" key="9">
    <source>
        <dbReference type="HAMAP-Rule" id="MF_00422"/>
    </source>
</evidence>
<keyword evidence="3 9" id="KW-1003">Cell membrane</keyword>
<dbReference type="PANTHER" id="PTHR33910">
    <property type="entry name" value="PROTEIN TRANSLOCASE SUBUNIT SECE"/>
    <property type="match status" value="1"/>
</dbReference>
<evidence type="ECO:0000256" key="1">
    <source>
        <dbReference type="ARBA" id="ARBA00004370"/>
    </source>
</evidence>
<protein>
    <recommendedName>
        <fullName evidence="9">Protein translocase subunit SecE</fullName>
    </recommendedName>
</protein>
<comment type="subunit">
    <text evidence="9">Component of the Sec protein translocase complex. Heterotrimer consisting of SecY, SecE and SecG subunits. The heterotrimers can form oligomers, although 1 heterotrimer is thought to be able to translocate proteins. Interacts with the ribosome. Interacts with SecDF, and other proteins may be involved. Interacts with SecA.</text>
</comment>
<dbReference type="Gene3D" id="1.20.5.1030">
    <property type="entry name" value="Preprotein translocase secy subunit"/>
    <property type="match status" value="1"/>
</dbReference>
<evidence type="ECO:0000256" key="4">
    <source>
        <dbReference type="ARBA" id="ARBA00022692"/>
    </source>
</evidence>
<dbReference type="Proteomes" id="UP000016943">
    <property type="component" value="Chromosome"/>
</dbReference>
<dbReference type="GO" id="GO:0006605">
    <property type="term" value="P:protein targeting"/>
    <property type="evidence" value="ECO:0007669"/>
    <property type="project" value="UniProtKB-UniRule"/>
</dbReference>
<evidence type="ECO:0000313" key="11">
    <source>
        <dbReference type="EMBL" id="AGU14419.1"/>
    </source>
</evidence>
<dbReference type="GO" id="GO:0009306">
    <property type="term" value="P:protein secretion"/>
    <property type="evidence" value="ECO:0007669"/>
    <property type="project" value="UniProtKB-UniRule"/>
</dbReference>
<dbReference type="KEGG" id="caz:CARG_01130"/>
<keyword evidence="5 9" id="KW-0653">Protein transport</keyword>
<keyword evidence="12" id="KW-1185">Reference proteome</keyword>
<keyword evidence="8 9" id="KW-0472">Membrane</keyword>
<dbReference type="EMBL" id="CP006365">
    <property type="protein sequence ID" value="AGU14419.1"/>
    <property type="molecule type" value="Genomic_DNA"/>
</dbReference>
<evidence type="ECO:0000256" key="8">
    <source>
        <dbReference type="ARBA" id="ARBA00023136"/>
    </source>
</evidence>
<dbReference type="HOGENOM" id="CLU_113663_1_1_11"/>
<dbReference type="PANTHER" id="PTHR33910:SF1">
    <property type="entry name" value="PROTEIN TRANSLOCASE SUBUNIT SECE"/>
    <property type="match status" value="1"/>
</dbReference>
<accession>U3GSY6</accession>
<evidence type="ECO:0000256" key="6">
    <source>
        <dbReference type="ARBA" id="ARBA00022989"/>
    </source>
</evidence>
<dbReference type="GO" id="GO:0065002">
    <property type="term" value="P:intracellular protein transmembrane transport"/>
    <property type="evidence" value="ECO:0007669"/>
    <property type="project" value="UniProtKB-UniRule"/>
</dbReference>
<comment type="function">
    <text evidence="9">Essential subunit of the Sec protein translocation channel SecYEG. Clamps together the 2 halves of SecY. May contact the channel plug during translocation.</text>
</comment>
<keyword evidence="7 9" id="KW-0811">Translocation</keyword>
<dbReference type="NCBIfam" id="NF005783">
    <property type="entry name" value="PRK07597.9-4"/>
    <property type="match status" value="1"/>
</dbReference>
<dbReference type="InterPro" id="IPR038379">
    <property type="entry name" value="SecE_sf"/>
</dbReference>
<dbReference type="PATRIC" id="fig|1348662.3.peg.216"/>
<keyword evidence="6 9" id="KW-1133">Transmembrane helix</keyword>
<evidence type="ECO:0000256" key="5">
    <source>
        <dbReference type="ARBA" id="ARBA00022927"/>
    </source>
</evidence>
<dbReference type="GO" id="GO:0008320">
    <property type="term" value="F:protein transmembrane transporter activity"/>
    <property type="evidence" value="ECO:0007669"/>
    <property type="project" value="UniProtKB-UniRule"/>
</dbReference>
<name>U3GSY6_9CORY</name>
<dbReference type="NCBIfam" id="TIGR00964">
    <property type="entry name" value="secE_bact"/>
    <property type="match status" value="1"/>
</dbReference>
<reference evidence="11 12" key="1">
    <citation type="journal article" date="2013" name="Genome Announc.">
        <title>Whole-Genome Sequence of the Clinical Strain Corynebacterium argentoratense DSM 44202, Isolated from a Human Throat Specimen.</title>
        <authorList>
            <person name="Bomholt C."/>
            <person name="Glaub A."/>
            <person name="Gravermann K."/>
            <person name="Albersmeier A."/>
            <person name="Brinkrolf K."/>
            <person name="Ruckert C."/>
            <person name="Tauch A."/>
        </authorList>
    </citation>
    <scope>NUCLEOTIDE SEQUENCE [LARGE SCALE GENOMIC DNA]</scope>
    <source>
        <strain evidence="11">DSM 44202</strain>
    </source>
</reference>
<evidence type="ECO:0000256" key="10">
    <source>
        <dbReference type="SAM" id="MobiDB-lite"/>
    </source>
</evidence>
<dbReference type="eggNOG" id="COG0690">
    <property type="taxonomic scope" value="Bacteria"/>
</dbReference>
<dbReference type="GO" id="GO:0043952">
    <property type="term" value="P:protein transport by the Sec complex"/>
    <property type="evidence" value="ECO:0007669"/>
    <property type="project" value="UniProtKB-UniRule"/>
</dbReference>
<evidence type="ECO:0000313" key="12">
    <source>
        <dbReference type="Proteomes" id="UP000016943"/>
    </source>
</evidence>
<dbReference type="STRING" id="1348662.CARG_01130"/>
<dbReference type="InterPro" id="IPR001901">
    <property type="entry name" value="Translocase_SecE/Sec61-g"/>
</dbReference>
<keyword evidence="2 9" id="KW-0813">Transport</keyword>
<evidence type="ECO:0000256" key="3">
    <source>
        <dbReference type="ARBA" id="ARBA00022475"/>
    </source>
</evidence>
<dbReference type="GeneID" id="78249101"/>
<dbReference type="InterPro" id="IPR005807">
    <property type="entry name" value="SecE_bac"/>
</dbReference>
<dbReference type="Pfam" id="PF00584">
    <property type="entry name" value="SecE"/>
    <property type="match status" value="1"/>
</dbReference>
<feature type="region of interest" description="Disordered" evidence="10">
    <location>
        <begin position="1"/>
        <end position="25"/>
    </location>
</feature>
<dbReference type="RefSeq" id="WP_020975541.1">
    <property type="nucleotide sequence ID" value="NC_022198.1"/>
</dbReference>
<dbReference type="PROSITE" id="PS01067">
    <property type="entry name" value="SECE_SEC61G"/>
    <property type="match status" value="1"/>
</dbReference>
<gene>
    <name evidence="9" type="primary">secE</name>
    <name evidence="11" type="ORF">CARG_01130</name>
</gene>
<sequence>MSDDLQPENKDLRPSGKRQVVGVSASATTSSEAYAARRAKENKAELEESGRGAVKDFFPEVVDEMKRVIWPTGRQMVNYTAIVLAFLIVLTAIVAGVDFLAGLGVEKVLIRD</sequence>
<evidence type="ECO:0000256" key="2">
    <source>
        <dbReference type="ARBA" id="ARBA00022448"/>
    </source>
</evidence>
<dbReference type="GO" id="GO:0005886">
    <property type="term" value="C:plasma membrane"/>
    <property type="evidence" value="ECO:0007669"/>
    <property type="project" value="UniProtKB-SubCell"/>
</dbReference>
<feature type="transmembrane region" description="Helical" evidence="9">
    <location>
        <begin position="76"/>
        <end position="97"/>
    </location>
</feature>
<comment type="similarity">
    <text evidence="9">Belongs to the SecE/SEC61-gamma family.</text>
</comment>
<proteinExistence type="inferred from homology"/>
<keyword evidence="4 9" id="KW-0812">Transmembrane</keyword>
<evidence type="ECO:0000256" key="7">
    <source>
        <dbReference type="ARBA" id="ARBA00023010"/>
    </source>
</evidence>
<comment type="subcellular location">
    <subcellularLocation>
        <location evidence="9">Cell membrane</location>
        <topology evidence="9">Single-pass membrane protein</topology>
    </subcellularLocation>
    <subcellularLocation>
        <location evidence="1">Membrane</location>
    </subcellularLocation>
</comment>
<dbReference type="AlphaFoldDB" id="U3GSY6"/>
<organism evidence="11 12">
    <name type="scientific">Corynebacterium argentoratense DSM 44202</name>
    <dbReference type="NCBI Taxonomy" id="1348662"/>
    <lineage>
        <taxon>Bacteria</taxon>
        <taxon>Bacillati</taxon>
        <taxon>Actinomycetota</taxon>
        <taxon>Actinomycetes</taxon>
        <taxon>Mycobacteriales</taxon>
        <taxon>Corynebacteriaceae</taxon>
        <taxon>Corynebacterium</taxon>
    </lineage>
</organism>
<dbReference type="OrthoDB" id="9805743at2"/>
<dbReference type="HAMAP" id="MF_00422">
    <property type="entry name" value="SecE"/>
    <property type="match status" value="1"/>
</dbReference>